<evidence type="ECO:0000256" key="1">
    <source>
        <dbReference type="SAM" id="Coils"/>
    </source>
</evidence>
<proteinExistence type="predicted"/>
<sequence length="339" mass="39031">MDVNLLDTVNEGIARSREQGVILMNDRHDLQSKMDSLRNELDVLQKQNTILETQSKASAEEARNYLLCFLDAHCRLLCHMLQKKLPRELRDMVYSFLCPSKSVRVSMWDNIRSDGVFGFWPKFFDEHTKRHTLQWPEFDRDERVLKVRPCTVARLGQDALYELAEYYYSRSHFQVMLEGNLLSTFISTDYACVGIDPAKLLSSITVDLDTNAFVQASANDESKQELLHELQSLFTIRTGARLHFTLYKEDTLPRVATRRRPKDAQTLEMIFPTLSGLKEAGYVLSLMLYNRCWLSCDEQNFSIQGLLDDLSIQQQKWQSPEGKNIGMTMPPSGGQNDIA</sequence>
<dbReference type="OrthoDB" id="3684889at2759"/>
<name>A0A6A6SKB0_9PLEO</name>
<feature type="coiled-coil region" evidence="1">
    <location>
        <begin position="27"/>
        <end position="54"/>
    </location>
</feature>
<gene>
    <name evidence="2" type="ORF">K491DRAFT_784732</name>
</gene>
<reference evidence="2" key="1">
    <citation type="journal article" date="2020" name="Stud. Mycol.">
        <title>101 Dothideomycetes genomes: a test case for predicting lifestyles and emergence of pathogens.</title>
        <authorList>
            <person name="Haridas S."/>
            <person name="Albert R."/>
            <person name="Binder M."/>
            <person name="Bloem J."/>
            <person name="Labutti K."/>
            <person name="Salamov A."/>
            <person name="Andreopoulos B."/>
            <person name="Baker S."/>
            <person name="Barry K."/>
            <person name="Bills G."/>
            <person name="Bluhm B."/>
            <person name="Cannon C."/>
            <person name="Castanera R."/>
            <person name="Culley D."/>
            <person name="Daum C."/>
            <person name="Ezra D."/>
            <person name="Gonzalez J."/>
            <person name="Henrissat B."/>
            <person name="Kuo A."/>
            <person name="Liang C."/>
            <person name="Lipzen A."/>
            <person name="Lutzoni F."/>
            <person name="Magnuson J."/>
            <person name="Mondo S."/>
            <person name="Nolan M."/>
            <person name="Ohm R."/>
            <person name="Pangilinan J."/>
            <person name="Park H.-J."/>
            <person name="Ramirez L."/>
            <person name="Alfaro M."/>
            <person name="Sun H."/>
            <person name="Tritt A."/>
            <person name="Yoshinaga Y."/>
            <person name="Zwiers L.-H."/>
            <person name="Turgeon B."/>
            <person name="Goodwin S."/>
            <person name="Spatafora J."/>
            <person name="Crous P."/>
            <person name="Grigoriev I."/>
        </authorList>
    </citation>
    <scope>NUCLEOTIDE SEQUENCE</scope>
    <source>
        <strain evidence="2">CBS 122681</strain>
    </source>
</reference>
<accession>A0A6A6SKB0</accession>
<dbReference type="Proteomes" id="UP000799324">
    <property type="component" value="Unassembled WGS sequence"/>
</dbReference>
<evidence type="ECO:0000313" key="2">
    <source>
        <dbReference type="EMBL" id="KAF2647431.1"/>
    </source>
</evidence>
<organism evidence="2 3">
    <name type="scientific">Lophiostoma macrostomum CBS 122681</name>
    <dbReference type="NCBI Taxonomy" id="1314788"/>
    <lineage>
        <taxon>Eukaryota</taxon>
        <taxon>Fungi</taxon>
        <taxon>Dikarya</taxon>
        <taxon>Ascomycota</taxon>
        <taxon>Pezizomycotina</taxon>
        <taxon>Dothideomycetes</taxon>
        <taxon>Pleosporomycetidae</taxon>
        <taxon>Pleosporales</taxon>
        <taxon>Lophiostomataceae</taxon>
        <taxon>Lophiostoma</taxon>
    </lineage>
</organism>
<evidence type="ECO:0000313" key="3">
    <source>
        <dbReference type="Proteomes" id="UP000799324"/>
    </source>
</evidence>
<keyword evidence="3" id="KW-1185">Reference proteome</keyword>
<keyword evidence="1" id="KW-0175">Coiled coil</keyword>
<dbReference type="EMBL" id="MU004621">
    <property type="protein sequence ID" value="KAF2647431.1"/>
    <property type="molecule type" value="Genomic_DNA"/>
</dbReference>
<dbReference type="AlphaFoldDB" id="A0A6A6SKB0"/>
<protein>
    <submittedName>
        <fullName evidence="2">Uncharacterized protein</fullName>
    </submittedName>
</protein>